<feature type="domain" description="STT3/PglB/AglB core" evidence="17">
    <location>
        <begin position="442"/>
        <end position="568"/>
    </location>
</feature>
<feature type="transmembrane region" description="Helical" evidence="14">
    <location>
        <begin position="123"/>
        <end position="140"/>
    </location>
</feature>
<accession>B6BKK4</accession>
<keyword evidence="19" id="KW-1185">Reference proteome</keyword>
<comment type="cofactor">
    <cofactor evidence="2">
        <name>Mg(2+)</name>
        <dbReference type="ChEBI" id="CHEBI:18420"/>
    </cofactor>
</comment>
<keyword evidence="10" id="KW-0460">Magnesium</keyword>
<dbReference type="UniPathway" id="UPA00378"/>
<evidence type="ECO:0000256" key="4">
    <source>
        <dbReference type="ARBA" id="ARBA00004922"/>
    </source>
</evidence>
<dbReference type="EMBL" id="AFRZ01000001">
    <property type="protein sequence ID" value="EHP29060.1"/>
    <property type="molecule type" value="Genomic_DNA"/>
</dbReference>
<dbReference type="InterPro" id="IPR048999">
    <property type="entry name" value="STT3-PglB_core"/>
</dbReference>
<evidence type="ECO:0000256" key="8">
    <source>
        <dbReference type="ARBA" id="ARBA00022692"/>
    </source>
</evidence>
<comment type="cofactor">
    <cofactor evidence="1">
        <name>Mn(2+)</name>
        <dbReference type="ChEBI" id="CHEBI:29035"/>
    </cofactor>
</comment>
<evidence type="ECO:0000256" key="5">
    <source>
        <dbReference type="ARBA" id="ARBA00010810"/>
    </source>
</evidence>
<feature type="domain" description="STT3 subunit PglB C-terminal" evidence="16">
    <location>
        <begin position="577"/>
        <end position="655"/>
    </location>
</feature>
<dbReference type="GO" id="GO:0046872">
    <property type="term" value="F:metal ion binding"/>
    <property type="evidence" value="ECO:0007669"/>
    <property type="project" value="UniProtKB-KW"/>
</dbReference>
<dbReference type="InterPro" id="IPR048307">
    <property type="entry name" value="STT3_N"/>
</dbReference>
<evidence type="ECO:0000259" key="15">
    <source>
        <dbReference type="Pfam" id="PF02516"/>
    </source>
</evidence>
<evidence type="ECO:0000313" key="19">
    <source>
        <dbReference type="Proteomes" id="UP000006431"/>
    </source>
</evidence>
<evidence type="ECO:0000259" key="16">
    <source>
        <dbReference type="Pfam" id="PF18527"/>
    </source>
</evidence>
<dbReference type="EC" id="2.4.1.-" evidence="18"/>
<dbReference type="InterPro" id="IPR041563">
    <property type="entry name" value="STT3_PglB_C"/>
</dbReference>
<feature type="transmembrane region" description="Helical" evidence="14">
    <location>
        <begin position="348"/>
        <end position="365"/>
    </location>
</feature>
<dbReference type="OrthoDB" id="9796223at2"/>
<dbReference type="Pfam" id="PF02516">
    <property type="entry name" value="STT3"/>
    <property type="match status" value="1"/>
</dbReference>
<feature type="transmembrane region" description="Helical" evidence="14">
    <location>
        <begin position="222"/>
        <end position="248"/>
    </location>
</feature>
<evidence type="ECO:0000256" key="13">
    <source>
        <dbReference type="ARBA" id="ARBA00023211"/>
    </source>
</evidence>
<evidence type="ECO:0000256" key="9">
    <source>
        <dbReference type="ARBA" id="ARBA00022723"/>
    </source>
</evidence>
<comment type="caution">
    <text evidence="18">The sequence shown here is derived from an EMBL/GenBank/DDBJ whole genome shotgun (WGS) entry which is preliminary data.</text>
</comment>
<dbReference type="RefSeq" id="WP_008338007.1">
    <property type="nucleotide sequence ID" value="NZ_AFRZ01000001.1"/>
</dbReference>
<accession>H1FVD4</accession>
<dbReference type="InterPro" id="IPR003674">
    <property type="entry name" value="Oligo_trans_STT3"/>
</dbReference>
<protein>
    <submittedName>
        <fullName evidence="18">Oligosaccharyl transferase</fullName>
        <ecNumber evidence="18">2.4.1.-</ecNumber>
    </submittedName>
</protein>
<comment type="subcellular location">
    <subcellularLocation>
        <location evidence="3">Endomembrane system</location>
        <topology evidence="3">Multi-pass membrane protein</topology>
    </subcellularLocation>
</comment>
<evidence type="ECO:0000256" key="10">
    <source>
        <dbReference type="ARBA" id="ARBA00022842"/>
    </source>
</evidence>
<dbReference type="Pfam" id="PF21436">
    <property type="entry name" value="STT3-PglB_core"/>
    <property type="match status" value="1"/>
</dbReference>
<evidence type="ECO:0000256" key="11">
    <source>
        <dbReference type="ARBA" id="ARBA00022989"/>
    </source>
</evidence>
<comment type="similarity">
    <text evidence="5">Belongs to the STT3 family.</text>
</comment>
<evidence type="ECO:0000256" key="1">
    <source>
        <dbReference type="ARBA" id="ARBA00001936"/>
    </source>
</evidence>
<feature type="domain" description="Oligosaccharyl transferase STT3 N-terminal" evidence="15">
    <location>
        <begin position="29"/>
        <end position="392"/>
    </location>
</feature>
<dbReference type="AlphaFoldDB" id="B6BKK4"/>
<proteinExistence type="inferred from homology"/>
<dbReference type="GO" id="GO:0004576">
    <property type="term" value="F:oligosaccharyl transferase activity"/>
    <property type="evidence" value="ECO:0007669"/>
    <property type="project" value="InterPro"/>
</dbReference>
<feature type="transmembrane region" description="Helical" evidence="14">
    <location>
        <begin position="189"/>
        <end position="210"/>
    </location>
</feature>
<feature type="transmembrane region" description="Helical" evidence="14">
    <location>
        <begin position="97"/>
        <end position="116"/>
    </location>
</feature>
<dbReference type="Gene3D" id="3.40.1380.40">
    <property type="match status" value="1"/>
</dbReference>
<evidence type="ECO:0000313" key="18">
    <source>
        <dbReference type="EMBL" id="EHP29060.1"/>
    </source>
</evidence>
<keyword evidence="8 14" id="KW-0812">Transmembrane</keyword>
<keyword evidence="7 18" id="KW-0808">Transferase</keyword>
<evidence type="ECO:0000256" key="3">
    <source>
        <dbReference type="ARBA" id="ARBA00004127"/>
    </source>
</evidence>
<dbReference type="PATRIC" id="fig|929558.5.peg.531"/>
<feature type="transmembrane region" description="Helical" evidence="14">
    <location>
        <begin position="12"/>
        <end position="31"/>
    </location>
</feature>
<evidence type="ECO:0000256" key="14">
    <source>
        <dbReference type="SAM" id="Phobius"/>
    </source>
</evidence>
<organism evidence="18 19">
    <name type="scientific">Sulfurimonas gotlandica (strain DSM 19862 / JCM 16533 / GD1)</name>
    <dbReference type="NCBI Taxonomy" id="929558"/>
    <lineage>
        <taxon>Bacteria</taxon>
        <taxon>Pseudomonadati</taxon>
        <taxon>Campylobacterota</taxon>
        <taxon>Epsilonproteobacteria</taxon>
        <taxon>Campylobacterales</taxon>
        <taxon>Sulfurimonadaceae</taxon>
        <taxon>Sulfurimonas</taxon>
    </lineage>
</organism>
<dbReference type="GO" id="GO:0016020">
    <property type="term" value="C:membrane"/>
    <property type="evidence" value="ECO:0007669"/>
    <property type="project" value="InterPro"/>
</dbReference>
<sequence>MNNISSETKITIAYILIAFAFSVAMRMIWVYQFSGVEQFMFNGQFMINTNDGYYWAEGARDILSGVSQENDLSPILTPASQLTAFFASILPFSFETIIFYMPAIFGSLIVVPIILIAKSIKNLELGLIAALLASIAWSYYNRTMIGYYDTDMLNIVLPMFLLWSIILGVKTNEEKYLLIAPSIILLYTWWYPASYSLEFAFFCLVMFYTLVWDRRKLYNFKLLSMIVFAILPVAVYIKVIFGVISFIIFKQDKAQKYIYYIFVLSAFFLLFSGGFDTILAKFKGYVYEDTISSLNDGLNLHFYSVMQTVREAGQITFETFANRISGHTITLVLSVVGYIYLTYKHRIMLLGLPMIGLGFLALVGGLRFTVYAVPVLAFGIAFLITQVSLMMPTKRLKYLSIVAFTMAILYPNYQHINSYRVPTVFNADEVKVLNTLKDIADREDYVVSWWDYGYPIRYYSDVKTLTDGAKHNGDVNFLVSYMLNNSENISSKMARLDVEYTESKKVKVSSNIEQMTKDYGFKDTNDFLLSLETDIKLPNKTRDIYFYLPYRMLNIFPTVNVFSNINLMNGEKGKDPFFFISRNFKETKETIELGNGILFNKLDNSLSLNNQTVALRRVIQTFYDKNMKLQKNIKLSDFTASLNLIFMADYKTFLVVDEKTYNSLYIQLMVLEDYDKNLFEKVITNPHAKVYKLKI</sequence>
<dbReference type="GO" id="GO:0012505">
    <property type="term" value="C:endomembrane system"/>
    <property type="evidence" value="ECO:0007669"/>
    <property type="project" value="UniProtKB-SubCell"/>
</dbReference>
<feature type="transmembrane region" description="Helical" evidence="14">
    <location>
        <begin position="257"/>
        <end position="275"/>
    </location>
</feature>
<dbReference type="HOGENOM" id="CLU_024679_0_0_7"/>
<keyword evidence="6 18" id="KW-0328">Glycosyltransferase</keyword>
<evidence type="ECO:0000256" key="7">
    <source>
        <dbReference type="ARBA" id="ARBA00022679"/>
    </source>
</evidence>
<keyword evidence="11 14" id="KW-1133">Transmembrane helix</keyword>
<name>B6BKK4_SULGG</name>
<gene>
    <name evidence="18" type="ORF">SMGD1_0533</name>
</gene>
<comment type="pathway">
    <text evidence="4">Protein modification; protein glycosylation.</text>
</comment>
<evidence type="ECO:0000259" key="17">
    <source>
        <dbReference type="Pfam" id="PF21436"/>
    </source>
</evidence>
<dbReference type="PANTHER" id="PTHR13872:SF1">
    <property type="entry name" value="DOLICHYL-DIPHOSPHOOLIGOSACCHARIDE--PROTEIN GLYCOSYLTRANSFERASE SUBUNIT STT3B"/>
    <property type="match status" value="1"/>
</dbReference>
<keyword evidence="13" id="KW-0464">Manganese</keyword>
<dbReference type="Proteomes" id="UP000006431">
    <property type="component" value="Unassembled WGS sequence"/>
</dbReference>
<evidence type="ECO:0000256" key="12">
    <source>
        <dbReference type="ARBA" id="ARBA00023136"/>
    </source>
</evidence>
<keyword evidence="9" id="KW-0479">Metal-binding</keyword>
<evidence type="ECO:0000256" key="6">
    <source>
        <dbReference type="ARBA" id="ARBA00022676"/>
    </source>
</evidence>
<dbReference type="Pfam" id="PF18527">
    <property type="entry name" value="STT3_PglB_C"/>
    <property type="match status" value="1"/>
</dbReference>
<dbReference type="eggNOG" id="COG1287">
    <property type="taxonomic scope" value="Bacteria"/>
</dbReference>
<evidence type="ECO:0000256" key="2">
    <source>
        <dbReference type="ARBA" id="ARBA00001946"/>
    </source>
</evidence>
<dbReference type="STRING" id="929558.SMGD1_0533"/>
<reference evidence="18 19" key="1">
    <citation type="journal article" date="2012" name="Proc. Natl. Acad. Sci. U.S.A.">
        <title>Genome and physiology of a model Epsilonproteobacterium responsible for sulfide detoxification in marine oxygen depletion zones.</title>
        <authorList>
            <person name="Grote J."/>
            <person name="Schott T."/>
            <person name="Bruckner C.G."/>
            <person name="Glockner F.O."/>
            <person name="Jost G."/>
            <person name="Teeling H."/>
            <person name="Labrenz M."/>
            <person name="Jurgens K."/>
        </authorList>
    </citation>
    <scope>NUCLEOTIDE SEQUENCE [LARGE SCALE GENOMIC DNA]</scope>
    <source>
        <strain evidence="18 19">GD1</strain>
    </source>
</reference>
<keyword evidence="12 14" id="KW-0472">Membrane</keyword>
<feature type="transmembrane region" description="Helical" evidence="14">
    <location>
        <begin position="152"/>
        <end position="169"/>
    </location>
</feature>
<dbReference type="PANTHER" id="PTHR13872">
    <property type="entry name" value="DOLICHYL-DIPHOSPHOOLIGOSACCHARIDE--PROTEIN GLYCOSYLTRANSFERASE SUBUNIT"/>
    <property type="match status" value="1"/>
</dbReference>
<feature type="transmembrane region" description="Helical" evidence="14">
    <location>
        <begin position="371"/>
        <end position="389"/>
    </location>
</feature>